<sequence length="1549" mass="164765">MAGSFRIAEGFVEVTADESGYDRAMDRLRAKKHKVGVQVDLDDKTARTALDRFLRERDLKVKVDLDQTALSRLRMQDLTVKLVPKLQNAALRIVQRQLDKLTADRVVNIRATVDTRVAAEELRNLTQRRRVRIGVDVDTRVAADDIANLTRRRTVRVTADADTAAASARIATLTRDRRIDVRMNVDRSAISMLGSLGGAAGSAGMLGSRFAALAAAALVALPAVASLGQAIVQMGPAAAVAVPALGSLITMGATLAVGLRGVGGAFRAASDASSQTGASVAAAARAMESAHLNVSRAARALKEAETDAARQIADAQQQVKDAAEDVRDAEVRAAADRKAALRRVADAERDLTDAVNDAKQAQEDLNEARKDAADQLEDLNSRMAGAQLDERQAVLDLQDAEEELAAVKAKGAKATAEELEQAQLDYDRAVQRLKDQQTETERLREETSEANRAGVEGSDTVRDAQDRVADSQRNVGDRTRDVRDAQGEAAQVAKDGAEAVRDAQDRLADAQKGVADAQLAAARQVRGAQEALADAQRAVTAAQEQGATTANKLNEAMAKLSPNARNFVNAVRSMGPAFSALRLEVQDRLFAGLGESFTRMATASLPALRSGLGGMADVLNRMGRGLMDTFTRLADQGLLKRMFDGFTEGMRPLEKVPGQFGEMFVKLSIAAAPAMKRITTALGSAFTRVGGKLDEAFKSGRLEKAIEKALDLAVAFGRVLGDVFGTVGNIMSAASTGAGDVLGGLGSVFKELRRITAMPEVQESLTAIFKALNDVGKLLAVTFGAVLQAALPLLAALAPVVSELARKFAPILLTLADTLGKALMPIMDALLPVVGDLGDIIVNLVEAVMPLLKPIGDLLGVVISAIAPVLPVVGDIVTMLVQSLVTGLRPVIAALIPAVKTLGGAIGQIAPLLKPVYAAVTPLIPVLGQMASALINLAMGVIEPMLPLIVRLAGFMSGVLAGAFNILIPVITTIVGALTTFTNKVTEVVGWIVEKFQMLYNKLVGNSIIPDMVREIVAWFTSLWTSTKKIFTGLKDWLVKTWRDLWSAVRQRWDSFWSGLRGAISGAWKSLRDSVTGLKTSVSNTWTNLWNGARDKVTGIFSTIKDRVGSFKTSMKDAFTNLRDSLGRIWDGIKSKFASPVRYVVGTVYNNGIRRMWNAIAGKINSGITLPAIKLGFNKGGVVPGQGNRDTVPAMLTPGERVLSTSQVTALGGHRGIDAMLGQDRPTKTGGNPTRQQERRRQQQPVQHFDVGGIVGNVTGGISNVVGDVTSWAKDLVVGGLKDAAKKALSSLVRPLIGKIPNTGIGNLMRGLSNKAVDGMMGWFGREDKKAVGGPAVQKALSWAKTQHGKKYQWGGNGNPSWDCSGLTSAIESVIRGERPHRRWATGSFVGNNGPAGWVRNLNSPYMIGITNSGVGHTAGTIAGVNVESRGGDGVVIGKRARSYRDSMFTSRWGFAPAAKFDSGGLLQPGATMAINNTGKPEAVLTAEEHAAFRAIVRNSGIPGVGEVVVNMTVNSLTMPSAAERKRFADAMAGDINEAVRRWNRGRAQ</sequence>
<evidence type="ECO:0000256" key="3">
    <source>
        <dbReference type="SAM" id="Phobius"/>
    </source>
</evidence>
<proteinExistence type="predicted"/>
<dbReference type="Gene3D" id="3.90.1720.10">
    <property type="entry name" value="endopeptidase domain like (from Nostoc punctiforme)"/>
    <property type="match status" value="1"/>
</dbReference>
<keyword evidence="5" id="KW-1185">Reference proteome</keyword>
<feature type="transmembrane region" description="Helical" evidence="3">
    <location>
        <begin position="210"/>
        <end position="232"/>
    </location>
</feature>
<reference evidence="4 5" key="1">
    <citation type="submission" date="2020-10" db="EMBL/GenBank/DDBJ databases">
        <title>Sequencing the genomes of 1000 actinobacteria strains.</title>
        <authorList>
            <person name="Klenk H.-P."/>
        </authorList>
    </citation>
    <scope>NUCLEOTIDE SEQUENCE [LARGE SCALE GENOMIC DNA]</scope>
    <source>
        <strain evidence="4 5">DSM 41803</strain>
    </source>
</reference>
<dbReference type="InterPro" id="IPR038765">
    <property type="entry name" value="Papain-like_cys_pep_sf"/>
</dbReference>
<gene>
    <name evidence="4" type="ORF">H4687_007413</name>
</gene>
<name>A0A8I0PCW6_9ACTN</name>
<feature type="transmembrane region" description="Helical" evidence="3">
    <location>
        <begin position="858"/>
        <end position="881"/>
    </location>
</feature>
<dbReference type="OrthoDB" id="3404808at2"/>
<feature type="coiled-coil region" evidence="1">
    <location>
        <begin position="500"/>
        <end position="545"/>
    </location>
</feature>
<evidence type="ECO:0000256" key="1">
    <source>
        <dbReference type="SAM" id="Coils"/>
    </source>
</evidence>
<dbReference type="Proteomes" id="UP000629287">
    <property type="component" value="Unassembled WGS sequence"/>
</dbReference>
<keyword evidence="3" id="KW-0812">Transmembrane</keyword>
<feature type="transmembrane region" description="Helical" evidence="3">
    <location>
        <begin position="778"/>
        <end position="798"/>
    </location>
</feature>
<feature type="compositionally biased region" description="Basic and acidic residues" evidence="2">
    <location>
        <begin position="435"/>
        <end position="449"/>
    </location>
</feature>
<feature type="transmembrane region" description="Helical" evidence="3">
    <location>
        <begin position="888"/>
        <end position="910"/>
    </location>
</feature>
<evidence type="ECO:0000313" key="5">
    <source>
        <dbReference type="Proteomes" id="UP000629287"/>
    </source>
</evidence>
<protein>
    <submittedName>
        <fullName evidence="4">Phage-related protein</fullName>
    </submittedName>
</protein>
<dbReference type="SUPFAM" id="SSF54001">
    <property type="entry name" value="Cysteine proteinases"/>
    <property type="match status" value="1"/>
</dbReference>
<keyword evidence="3" id="KW-1133">Transmembrane helix</keyword>
<organism evidence="4 5">
    <name type="scientific">Streptomyces stelliscabiei</name>
    <dbReference type="NCBI Taxonomy" id="146820"/>
    <lineage>
        <taxon>Bacteria</taxon>
        <taxon>Bacillati</taxon>
        <taxon>Actinomycetota</taxon>
        <taxon>Actinomycetes</taxon>
        <taxon>Kitasatosporales</taxon>
        <taxon>Streptomycetaceae</taxon>
        <taxon>Streptomyces</taxon>
    </lineage>
</organism>
<evidence type="ECO:0000313" key="4">
    <source>
        <dbReference type="EMBL" id="MBE1601284.1"/>
    </source>
</evidence>
<dbReference type="GeneID" id="86831910"/>
<accession>A0A8I0PCW6</accession>
<feature type="region of interest" description="Disordered" evidence="2">
    <location>
        <begin position="435"/>
        <end position="497"/>
    </location>
</feature>
<feature type="transmembrane region" description="Helical" evidence="3">
    <location>
        <begin position="954"/>
        <end position="978"/>
    </location>
</feature>
<comment type="caution">
    <text evidence="4">The sequence shown here is derived from an EMBL/GenBank/DDBJ whole genome shotgun (WGS) entry which is preliminary data.</text>
</comment>
<feature type="transmembrane region" description="Helical" evidence="3">
    <location>
        <begin position="916"/>
        <end position="942"/>
    </location>
</feature>
<evidence type="ECO:0000256" key="2">
    <source>
        <dbReference type="SAM" id="MobiDB-lite"/>
    </source>
</evidence>
<keyword evidence="3" id="KW-0472">Membrane</keyword>
<dbReference type="RefSeq" id="WP_050399349.1">
    <property type="nucleotide sequence ID" value="NZ_JADBGF010000001.1"/>
</dbReference>
<feature type="transmembrane region" description="Helical" evidence="3">
    <location>
        <begin position="238"/>
        <end position="259"/>
    </location>
</feature>
<feature type="region of interest" description="Disordered" evidence="2">
    <location>
        <begin position="1217"/>
        <end position="1245"/>
    </location>
</feature>
<dbReference type="Gene3D" id="1.20.120.20">
    <property type="entry name" value="Apolipoprotein"/>
    <property type="match status" value="1"/>
</dbReference>
<feature type="compositionally biased region" description="Basic and acidic residues" evidence="2">
    <location>
        <begin position="459"/>
        <end position="486"/>
    </location>
</feature>
<keyword evidence="1" id="KW-0175">Coiled coil</keyword>
<dbReference type="EMBL" id="JADBGF010000001">
    <property type="protein sequence ID" value="MBE1601284.1"/>
    <property type="molecule type" value="Genomic_DNA"/>
</dbReference>